<gene>
    <name evidence="3" type="ORF">ACFSJC_06100</name>
</gene>
<evidence type="ECO:0000256" key="1">
    <source>
        <dbReference type="SAM" id="Coils"/>
    </source>
</evidence>
<dbReference type="InterPro" id="IPR052196">
    <property type="entry name" value="Bact_Kbp"/>
</dbReference>
<dbReference type="PANTHER" id="PTHR34700:SF4">
    <property type="entry name" value="PHAGE-LIKE ELEMENT PBSX PROTEIN XKDP"/>
    <property type="match status" value="1"/>
</dbReference>
<dbReference type="SMART" id="SM00257">
    <property type="entry name" value="LysM"/>
    <property type="match status" value="1"/>
</dbReference>
<keyword evidence="1" id="KW-0175">Coiled coil</keyword>
<evidence type="ECO:0000313" key="3">
    <source>
        <dbReference type="EMBL" id="MFD2111407.1"/>
    </source>
</evidence>
<dbReference type="Proteomes" id="UP001597337">
    <property type="component" value="Unassembled WGS sequence"/>
</dbReference>
<dbReference type="PANTHER" id="PTHR34700">
    <property type="entry name" value="POTASSIUM BINDING PROTEIN KBP"/>
    <property type="match status" value="1"/>
</dbReference>
<dbReference type="CDD" id="cd00118">
    <property type="entry name" value="LysM"/>
    <property type="match status" value="1"/>
</dbReference>
<sequence length="297" mass="33156">MQPTPRLATPTLALMIAGILVLTAPALVFTAEPMSQAANEPPPGNLEQLDHFQHQLEELKRRVQGMEGKLRESATARKGADQARMEAERRLAEKSQEVEHQRNETQRLQGEMIALERQIEEKDAEIARLHMDRLDLQSERDKLKDTLTEHEAQIARLDDELHTSTKAHAELESRLAELQNQIPTSQGGTLTPEAARESAAEAFAVLQEARQNPSTPPDPATSDRIQAAEDELQRRQFTLAAALSAQGVYRVRSNDTLAQISSRFYGSGNQWHTLFEANHHLLEDPDHLAPGMSLVIP</sequence>
<keyword evidence="4" id="KW-1185">Reference proteome</keyword>
<dbReference type="InterPro" id="IPR036779">
    <property type="entry name" value="LysM_dom_sf"/>
</dbReference>
<comment type="caution">
    <text evidence="3">The sequence shown here is derived from an EMBL/GenBank/DDBJ whole genome shotgun (WGS) entry which is preliminary data.</text>
</comment>
<name>A0ABW4Y6Y4_9GAMM</name>
<dbReference type="SUPFAM" id="SSF54106">
    <property type="entry name" value="LysM domain"/>
    <property type="match status" value="1"/>
</dbReference>
<accession>A0ABW4Y6Y4</accession>
<protein>
    <submittedName>
        <fullName evidence="3">LysM peptidoglycan-binding domain-containing protein</fullName>
    </submittedName>
</protein>
<organism evidence="3 4">
    <name type="scientific">Thiorhodococcus fuscus</name>
    <dbReference type="NCBI Taxonomy" id="527200"/>
    <lineage>
        <taxon>Bacteria</taxon>
        <taxon>Pseudomonadati</taxon>
        <taxon>Pseudomonadota</taxon>
        <taxon>Gammaproteobacteria</taxon>
        <taxon>Chromatiales</taxon>
        <taxon>Chromatiaceae</taxon>
        <taxon>Thiorhodococcus</taxon>
    </lineage>
</organism>
<evidence type="ECO:0000313" key="4">
    <source>
        <dbReference type="Proteomes" id="UP001597337"/>
    </source>
</evidence>
<dbReference type="Gene3D" id="3.10.350.10">
    <property type="entry name" value="LysM domain"/>
    <property type="match status" value="1"/>
</dbReference>
<dbReference type="EMBL" id="JBHUHX010000013">
    <property type="protein sequence ID" value="MFD2111407.1"/>
    <property type="molecule type" value="Genomic_DNA"/>
</dbReference>
<feature type="domain" description="LysM" evidence="2">
    <location>
        <begin position="247"/>
        <end position="296"/>
    </location>
</feature>
<dbReference type="Pfam" id="PF01476">
    <property type="entry name" value="LysM"/>
    <property type="match status" value="1"/>
</dbReference>
<dbReference type="InterPro" id="IPR018392">
    <property type="entry name" value="LysM"/>
</dbReference>
<reference evidence="4" key="1">
    <citation type="journal article" date="2019" name="Int. J. Syst. Evol. Microbiol.">
        <title>The Global Catalogue of Microorganisms (GCM) 10K type strain sequencing project: providing services to taxonomists for standard genome sequencing and annotation.</title>
        <authorList>
            <consortium name="The Broad Institute Genomics Platform"/>
            <consortium name="The Broad Institute Genome Sequencing Center for Infectious Disease"/>
            <person name="Wu L."/>
            <person name="Ma J."/>
        </authorList>
    </citation>
    <scope>NUCLEOTIDE SEQUENCE [LARGE SCALE GENOMIC DNA]</scope>
    <source>
        <strain evidence="4">KACC 12597</strain>
    </source>
</reference>
<feature type="coiled-coil region" evidence="1">
    <location>
        <begin position="49"/>
        <end position="181"/>
    </location>
</feature>
<dbReference type="PROSITE" id="PS51782">
    <property type="entry name" value="LYSM"/>
    <property type="match status" value="1"/>
</dbReference>
<evidence type="ECO:0000259" key="2">
    <source>
        <dbReference type="PROSITE" id="PS51782"/>
    </source>
</evidence>
<dbReference type="RefSeq" id="WP_386024673.1">
    <property type="nucleotide sequence ID" value="NZ_JBHUHX010000013.1"/>
</dbReference>
<proteinExistence type="predicted"/>